<dbReference type="PANTHER" id="PTHR35152">
    <property type="entry name" value="DOMAIN SIGNALLING PROTEIN, PUTATIVE (AFU_ORTHOLOGUE AFUA_5G11310)-RELATED"/>
    <property type="match status" value="1"/>
</dbReference>
<reference evidence="5" key="1">
    <citation type="journal article" date="2019" name="Int. J. Syst. Evol. Microbiol.">
        <title>The Global Catalogue of Microorganisms (GCM) 10K type strain sequencing project: providing services to taxonomists for standard genome sequencing and annotation.</title>
        <authorList>
            <consortium name="The Broad Institute Genomics Platform"/>
            <consortium name="The Broad Institute Genome Sequencing Center for Infectious Disease"/>
            <person name="Wu L."/>
            <person name="Ma J."/>
        </authorList>
    </citation>
    <scope>NUCLEOTIDE SEQUENCE [LARGE SCALE GENOMIC DNA]</scope>
    <source>
        <strain evidence="5">CGMCC 4.7132</strain>
    </source>
</reference>
<dbReference type="InterPro" id="IPR005330">
    <property type="entry name" value="MHYT_dom"/>
</dbReference>
<sequence>MSHIDHFSQGVFTPLAAYLMSVIGSLLGLLLASRARDVKGASRLWWLAGAALALGGTGIWVMHFIAMMGFSVTGTPITYDVPLTVVSALVAVAMVGVGLGLVSRAGERLPALLGAGLLTGAGVAAMHYLGMAALHMAAVKHFDLATVGASVLIAVVASTVALWFSLRVEGWAATTGAALIMGLAVVGMHYTGMFSLSVTVDRSKSGEALAGATALSFLLPLLIGISLITLALLLVVALSPSKEERESEEKLLAQMEQHRAQYAAPVLPGGTSLPRPQAPPAEGSLFRRRDTPAS</sequence>
<keyword evidence="1" id="KW-0812">Transmembrane</keyword>
<keyword evidence="1" id="KW-1133">Transmembrane helix</keyword>
<dbReference type="Pfam" id="PF03707">
    <property type="entry name" value="MHYT"/>
    <property type="match status" value="2"/>
</dbReference>
<evidence type="ECO:0000259" key="3">
    <source>
        <dbReference type="PROSITE" id="PS50924"/>
    </source>
</evidence>
<organism evidence="4 5">
    <name type="scientific">Sphaerisporangium dianthi</name>
    <dbReference type="NCBI Taxonomy" id="1436120"/>
    <lineage>
        <taxon>Bacteria</taxon>
        <taxon>Bacillati</taxon>
        <taxon>Actinomycetota</taxon>
        <taxon>Actinomycetes</taxon>
        <taxon>Streptosporangiales</taxon>
        <taxon>Streptosporangiaceae</taxon>
        <taxon>Sphaerisporangium</taxon>
    </lineage>
</organism>
<dbReference type="PROSITE" id="PS50924">
    <property type="entry name" value="MHYT"/>
    <property type="match status" value="1"/>
</dbReference>
<feature type="transmembrane region" description="Helical" evidence="1">
    <location>
        <begin position="171"/>
        <end position="190"/>
    </location>
</feature>
<accession>A0ABV9CHK8</accession>
<comment type="caution">
    <text evidence="4">The sequence shown here is derived from an EMBL/GenBank/DDBJ whole genome shotgun (WGS) entry which is preliminary data.</text>
</comment>
<feature type="region of interest" description="Disordered" evidence="2">
    <location>
        <begin position="265"/>
        <end position="294"/>
    </location>
</feature>
<feature type="transmembrane region" description="Helical" evidence="1">
    <location>
        <begin position="44"/>
        <end position="69"/>
    </location>
</feature>
<feature type="transmembrane region" description="Helical" evidence="1">
    <location>
        <begin position="12"/>
        <end position="32"/>
    </location>
</feature>
<keyword evidence="5" id="KW-1185">Reference proteome</keyword>
<proteinExistence type="predicted"/>
<gene>
    <name evidence="4" type="ORF">ACFO60_15620</name>
</gene>
<dbReference type="RefSeq" id="WP_380840959.1">
    <property type="nucleotide sequence ID" value="NZ_JBHSFP010000009.1"/>
</dbReference>
<dbReference type="EMBL" id="JBHSFP010000009">
    <property type="protein sequence ID" value="MFC4532200.1"/>
    <property type="molecule type" value="Genomic_DNA"/>
</dbReference>
<name>A0ABV9CHK8_9ACTN</name>
<keyword evidence="1" id="KW-0472">Membrane</keyword>
<feature type="transmembrane region" description="Helical" evidence="1">
    <location>
        <begin position="210"/>
        <end position="238"/>
    </location>
</feature>
<evidence type="ECO:0000256" key="2">
    <source>
        <dbReference type="SAM" id="MobiDB-lite"/>
    </source>
</evidence>
<evidence type="ECO:0000313" key="4">
    <source>
        <dbReference type="EMBL" id="MFC4532200.1"/>
    </source>
</evidence>
<evidence type="ECO:0000256" key="1">
    <source>
        <dbReference type="PROSITE-ProRule" id="PRU00244"/>
    </source>
</evidence>
<feature type="domain" description="MHYT" evidence="3">
    <location>
        <begin position="9"/>
        <end position="199"/>
    </location>
</feature>
<feature type="compositionally biased region" description="Basic and acidic residues" evidence="2">
    <location>
        <begin position="285"/>
        <end position="294"/>
    </location>
</feature>
<protein>
    <submittedName>
        <fullName evidence="4">MHYT domain-containing protein</fullName>
    </submittedName>
</protein>
<dbReference type="Proteomes" id="UP001596004">
    <property type="component" value="Unassembled WGS sequence"/>
</dbReference>
<feature type="transmembrane region" description="Helical" evidence="1">
    <location>
        <begin position="142"/>
        <end position="164"/>
    </location>
</feature>
<evidence type="ECO:0000313" key="5">
    <source>
        <dbReference type="Proteomes" id="UP001596004"/>
    </source>
</evidence>
<feature type="transmembrane region" description="Helical" evidence="1">
    <location>
        <begin position="81"/>
        <end position="102"/>
    </location>
</feature>
<dbReference type="PANTHER" id="PTHR35152:SF1">
    <property type="entry name" value="DOMAIN SIGNALLING PROTEIN, PUTATIVE (AFU_ORTHOLOGUE AFUA_5G11310)-RELATED"/>
    <property type="match status" value="1"/>
</dbReference>
<feature type="transmembrane region" description="Helical" evidence="1">
    <location>
        <begin position="109"/>
        <end position="130"/>
    </location>
</feature>